<protein>
    <recommendedName>
        <fullName evidence="6">Zn(2)-C6 fungal-type domain-containing protein</fullName>
    </recommendedName>
</protein>
<dbReference type="InterPro" id="IPR050815">
    <property type="entry name" value="TF_fung"/>
</dbReference>
<dbReference type="GO" id="GO:0000981">
    <property type="term" value="F:DNA-binding transcription factor activity, RNA polymerase II-specific"/>
    <property type="evidence" value="ECO:0007669"/>
    <property type="project" value="InterPro"/>
</dbReference>
<evidence type="ECO:0000256" key="2">
    <source>
        <dbReference type="ARBA" id="ARBA00022723"/>
    </source>
</evidence>
<dbReference type="InterPro" id="IPR007219">
    <property type="entry name" value="XnlR_reg_dom"/>
</dbReference>
<dbReference type="Gene3D" id="4.10.240.10">
    <property type="entry name" value="Zn(2)-C6 fungal-type DNA-binding domain"/>
    <property type="match status" value="1"/>
</dbReference>
<dbReference type="InterPro" id="IPR036864">
    <property type="entry name" value="Zn2-C6_fun-type_DNA-bd_sf"/>
</dbReference>
<evidence type="ECO:0000313" key="8">
    <source>
        <dbReference type="Proteomes" id="UP001172102"/>
    </source>
</evidence>
<evidence type="ECO:0000256" key="1">
    <source>
        <dbReference type="ARBA" id="ARBA00004123"/>
    </source>
</evidence>
<dbReference type="SUPFAM" id="SSF57701">
    <property type="entry name" value="Zn2/Cys6 DNA-binding domain"/>
    <property type="match status" value="1"/>
</dbReference>
<comment type="subcellular location">
    <subcellularLocation>
        <location evidence="1">Nucleus</location>
    </subcellularLocation>
</comment>
<dbReference type="GO" id="GO:0003677">
    <property type="term" value="F:DNA binding"/>
    <property type="evidence" value="ECO:0007669"/>
    <property type="project" value="InterPro"/>
</dbReference>
<keyword evidence="5" id="KW-0539">Nucleus</keyword>
<dbReference type="SMART" id="SM00066">
    <property type="entry name" value="GAL4"/>
    <property type="match status" value="1"/>
</dbReference>
<evidence type="ECO:0000256" key="4">
    <source>
        <dbReference type="ARBA" id="ARBA00023163"/>
    </source>
</evidence>
<dbReference type="Proteomes" id="UP001172102">
    <property type="component" value="Unassembled WGS sequence"/>
</dbReference>
<dbReference type="AlphaFoldDB" id="A0AA40BCB9"/>
<dbReference type="PANTHER" id="PTHR47338">
    <property type="entry name" value="ZN(II)2CYS6 TRANSCRIPTION FACTOR (EUROFUNG)-RELATED"/>
    <property type="match status" value="1"/>
</dbReference>
<dbReference type="GO" id="GO:0008270">
    <property type="term" value="F:zinc ion binding"/>
    <property type="evidence" value="ECO:0007669"/>
    <property type="project" value="InterPro"/>
</dbReference>
<dbReference type="Pfam" id="PF04082">
    <property type="entry name" value="Fungal_trans"/>
    <property type="match status" value="1"/>
</dbReference>
<dbReference type="PANTHER" id="PTHR47338:SF20">
    <property type="entry name" value="ZN(II)2CYS6 TRANSCRIPTION FACTOR (EUROFUNG)"/>
    <property type="match status" value="1"/>
</dbReference>
<proteinExistence type="predicted"/>
<dbReference type="EMBL" id="JAUKUA010000001">
    <property type="protein sequence ID" value="KAK0731348.1"/>
    <property type="molecule type" value="Genomic_DNA"/>
</dbReference>
<dbReference type="CDD" id="cd00067">
    <property type="entry name" value="GAL4"/>
    <property type="match status" value="1"/>
</dbReference>
<dbReference type="PROSITE" id="PS50048">
    <property type="entry name" value="ZN2_CY6_FUNGAL_2"/>
    <property type="match status" value="1"/>
</dbReference>
<keyword evidence="3" id="KW-0805">Transcription regulation</keyword>
<gene>
    <name evidence="7" type="ORF">B0H67DRAFT_69684</name>
</gene>
<dbReference type="InterPro" id="IPR001138">
    <property type="entry name" value="Zn2Cys6_DnaBD"/>
</dbReference>
<evidence type="ECO:0000259" key="6">
    <source>
        <dbReference type="PROSITE" id="PS50048"/>
    </source>
</evidence>
<dbReference type="Pfam" id="PF00172">
    <property type="entry name" value="Zn_clus"/>
    <property type="match status" value="1"/>
</dbReference>
<organism evidence="7 8">
    <name type="scientific">Lasiosphaeris hirsuta</name>
    <dbReference type="NCBI Taxonomy" id="260670"/>
    <lineage>
        <taxon>Eukaryota</taxon>
        <taxon>Fungi</taxon>
        <taxon>Dikarya</taxon>
        <taxon>Ascomycota</taxon>
        <taxon>Pezizomycotina</taxon>
        <taxon>Sordariomycetes</taxon>
        <taxon>Sordariomycetidae</taxon>
        <taxon>Sordariales</taxon>
        <taxon>Lasiosphaeriaceae</taxon>
        <taxon>Lasiosphaeris</taxon>
    </lineage>
</organism>
<dbReference type="GO" id="GO:0006351">
    <property type="term" value="P:DNA-templated transcription"/>
    <property type="evidence" value="ECO:0007669"/>
    <property type="project" value="InterPro"/>
</dbReference>
<keyword evidence="8" id="KW-1185">Reference proteome</keyword>
<feature type="domain" description="Zn(2)-C6 fungal-type" evidence="6">
    <location>
        <begin position="23"/>
        <end position="53"/>
    </location>
</feature>
<dbReference type="CDD" id="cd12148">
    <property type="entry name" value="fungal_TF_MHR"/>
    <property type="match status" value="1"/>
</dbReference>
<comment type="caution">
    <text evidence="7">The sequence shown here is derived from an EMBL/GenBank/DDBJ whole genome shotgun (WGS) entry which is preliminary data.</text>
</comment>
<evidence type="ECO:0000256" key="3">
    <source>
        <dbReference type="ARBA" id="ARBA00023015"/>
    </source>
</evidence>
<dbReference type="GO" id="GO:0005634">
    <property type="term" value="C:nucleus"/>
    <property type="evidence" value="ECO:0007669"/>
    <property type="project" value="UniProtKB-SubCell"/>
</dbReference>
<name>A0AA40BCB9_9PEZI</name>
<sequence length="573" mass="62543">MSAASSSPAPSPQQSAAARSSRVCLNCRRKKKRCDKALPSCGRCTYSLQVCQHEDDIGLPGGAGMPGPIRFESFIGQVVSPTRTYTPVLEQLVSPQPLGPRWSILNPSLFASMDANEDINSFACRCLSDILGQRQGIEHVVTSYFSGVNTWFTIIERASFDAHLKDMWVVPSAETAVLTLCMRLIIRTPNAVNPAAGMSDSLYLSAKTMLSLVQSKVALSIPLLQAELLVAMYEFSHSMPQQAYMTVGRCFQISKAFGWHHDLFWGEERQTRVPRELKLCSILWWAIVYVDCLIHVSYQDQKYPMHTANLHWDFSIPFPESFDQYLPGSLAFGFQGQAQSSSSSPSPSTGYLDANIDHIDGMVWPEATSAWYLSNVLQQLGNPTPPAAADRNMLSGAITAHTINVLSGNWKRGDRTAAVGTNFIALMKVNQPGLISGSGVPSSATTPTTTTTTMAGTSLLGLTSVTPGNSDPRPVETIRSVISSIYSASLNTEQAEPRLRNGGVAPCGAFSMYYASLLLISHGGGVLQDQDWLRKVEGFKKTLEAFGRRWKIADRYFESISIALGNRLGNFSA</sequence>
<keyword evidence="4" id="KW-0804">Transcription</keyword>
<evidence type="ECO:0000256" key="5">
    <source>
        <dbReference type="ARBA" id="ARBA00023242"/>
    </source>
</evidence>
<accession>A0AA40BCB9</accession>
<keyword evidence="2" id="KW-0479">Metal-binding</keyword>
<reference evidence="7" key="1">
    <citation type="submission" date="2023-06" db="EMBL/GenBank/DDBJ databases">
        <title>Genome-scale phylogeny and comparative genomics of the fungal order Sordariales.</title>
        <authorList>
            <consortium name="Lawrence Berkeley National Laboratory"/>
            <person name="Hensen N."/>
            <person name="Bonometti L."/>
            <person name="Westerberg I."/>
            <person name="Brannstrom I.O."/>
            <person name="Guillou S."/>
            <person name="Cros-Aarteil S."/>
            <person name="Calhoun S."/>
            <person name="Haridas S."/>
            <person name="Kuo A."/>
            <person name="Mondo S."/>
            <person name="Pangilinan J."/>
            <person name="Riley R."/>
            <person name="Labutti K."/>
            <person name="Andreopoulos B."/>
            <person name="Lipzen A."/>
            <person name="Chen C."/>
            <person name="Yanf M."/>
            <person name="Daum C."/>
            <person name="Ng V."/>
            <person name="Clum A."/>
            <person name="Steindorff A."/>
            <person name="Ohm R."/>
            <person name="Martin F."/>
            <person name="Silar P."/>
            <person name="Natvig D."/>
            <person name="Lalanne C."/>
            <person name="Gautier V."/>
            <person name="Ament-Velasquez S.L."/>
            <person name="Kruys A."/>
            <person name="Hutchinson M.I."/>
            <person name="Powell A.J."/>
            <person name="Barry K."/>
            <person name="Miller A.N."/>
            <person name="Grigoriev I.V."/>
            <person name="Debuchy R."/>
            <person name="Gladieux P."/>
            <person name="Thoren M.H."/>
            <person name="Johannesson H."/>
        </authorList>
    </citation>
    <scope>NUCLEOTIDE SEQUENCE</scope>
    <source>
        <strain evidence="7">SMH4607-1</strain>
    </source>
</reference>
<evidence type="ECO:0000313" key="7">
    <source>
        <dbReference type="EMBL" id="KAK0731348.1"/>
    </source>
</evidence>